<evidence type="ECO:0000313" key="2">
    <source>
        <dbReference type="EMBL" id="ADG68184.1"/>
    </source>
</evidence>
<dbReference type="Proteomes" id="UP000002220">
    <property type="component" value="Chromosome"/>
</dbReference>
<sequence>MLNSRVSLLTDRYSPPAPGEGKQNFCELPGDGDFSQVRMGGVWQRHRDVQRRVEPRLHQLAAGSWGGL</sequence>
<proteinExistence type="predicted"/>
<evidence type="ECO:0000313" key="3">
    <source>
        <dbReference type="Proteomes" id="UP000002220"/>
    </source>
</evidence>
<dbReference type="EMBL" id="CP001744">
    <property type="protein sequence ID" value="ADG68184.1"/>
    <property type="molecule type" value="Genomic_DNA"/>
</dbReference>
<accession>D5SP40</accession>
<feature type="region of interest" description="Disordered" evidence="1">
    <location>
        <begin position="1"/>
        <end position="23"/>
    </location>
</feature>
<dbReference type="AlphaFoldDB" id="D5SP40"/>
<dbReference type="HOGENOM" id="CLU_2790380_0_0_0"/>
<name>D5SP40_PLAL2</name>
<organism evidence="2 3">
    <name type="scientific">Planctopirus limnophila (strain ATCC 43296 / DSM 3776 / IFAM 1008 / Mu 290)</name>
    <name type="common">Planctomyces limnophilus</name>
    <dbReference type="NCBI Taxonomy" id="521674"/>
    <lineage>
        <taxon>Bacteria</taxon>
        <taxon>Pseudomonadati</taxon>
        <taxon>Planctomycetota</taxon>
        <taxon>Planctomycetia</taxon>
        <taxon>Planctomycetales</taxon>
        <taxon>Planctomycetaceae</taxon>
        <taxon>Planctopirus</taxon>
    </lineage>
</organism>
<gene>
    <name evidence="2" type="ordered locus">Plim_2358</name>
</gene>
<evidence type="ECO:0000256" key="1">
    <source>
        <dbReference type="SAM" id="MobiDB-lite"/>
    </source>
</evidence>
<dbReference type="STRING" id="521674.Plim_2358"/>
<protein>
    <submittedName>
        <fullName evidence="2">Uncharacterized protein</fullName>
    </submittedName>
</protein>
<reference evidence="2 3" key="1">
    <citation type="journal article" date="2010" name="Stand. Genomic Sci.">
        <title>Complete genome sequence of Planctomyces limnophilus type strain (Mu 290).</title>
        <authorList>
            <person name="Labutti K."/>
            <person name="Sikorski J."/>
            <person name="Schneider S."/>
            <person name="Nolan M."/>
            <person name="Lucas S."/>
            <person name="Glavina Del Rio T."/>
            <person name="Tice H."/>
            <person name="Cheng J.F."/>
            <person name="Goodwin L."/>
            <person name="Pitluck S."/>
            <person name="Liolios K."/>
            <person name="Ivanova N."/>
            <person name="Mavromatis K."/>
            <person name="Mikhailova N."/>
            <person name="Pati A."/>
            <person name="Chen A."/>
            <person name="Palaniappan K."/>
            <person name="Land M."/>
            <person name="Hauser L."/>
            <person name="Chang Y.J."/>
            <person name="Jeffries C.D."/>
            <person name="Tindall B.J."/>
            <person name="Rohde M."/>
            <person name="Goker M."/>
            <person name="Woyke T."/>
            <person name="Bristow J."/>
            <person name="Eisen J.A."/>
            <person name="Markowitz V."/>
            <person name="Hugenholtz P."/>
            <person name="Kyrpides N.C."/>
            <person name="Klenk H.P."/>
            <person name="Lapidus A."/>
        </authorList>
    </citation>
    <scope>NUCLEOTIDE SEQUENCE [LARGE SCALE GENOMIC DNA]</scope>
    <source>
        <strain evidence="3">ATCC 43296 / DSM 3776 / IFAM 1008 / 290</strain>
    </source>
</reference>
<keyword evidence="3" id="KW-1185">Reference proteome</keyword>
<dbReference type="KEGG" id="plm:Plim_2358"/>